<dbReference type="Pfam" id="PF00047">
    <property type="entry name" value="ig"/>
    <property type="match status" value="1"/>
</dbReference>
<dbReference type="InterPro" id="IPR013151">
    <property type="entry name" value="Immunoglobulin_dom"/>
</dbReference>
<dbReference type="InterPro" id="IPR013783">
    <property type="entry name" value="Ig-like_fold"/>
</dbReference>
<dbReference type="SMART" id="SM00409">
    <property type="entry name" value="IG"/>
    <property type="match status" value="2"/>
</dbReference>
<protein>
    <recommendedName>
        <fullName evidence="2">Ig-like domain-containing protein</fullName>
    </recommendedName>
</protein>
<dbReference type="PANTHER" id="PTHR23279:SF12">
    <property type="entry name" value="DEFECTIVE PROBOSCIS EXTENSION RESPONSE 14, ISOFORM A-RELATED"/>
    <property type="match status" value="1"/>
</dbReference>
<gene>
    <name evidence="3" type="ORF">LSTR_LSTR003923</name>
</gene>
<dbReference type="EMBL" id="QKKF02015239">
    <property type="protein sequence ID" value="RZF42305.1"/>
    <property type="molecule type" value="Genomic_DNA"/>
</dbReference>
<evidence type="ECO:0000256" key="1">
    <source>
        <dbReference type="SAM" id="SignalP"/>
    </source>
</evidence>
<evidence type="ECO:0000313" key="4">
    <source>
        <dbReference type="Proteomes" id="UP000291343"/>
    </source>
</evidence>
<dbReference type="Proteomes" id="UP000291343">
    <property type="component" value="Unassembled WGS sequence"/>
</dbReference>
<dbReference type="OrthoDB" id="6354602at2759"/>
<dbReference type="PANTHER" id="PTHR23279">
    <property type="entry name" value="DEFECTIVE PROBOSCIS EXTENSION RESPONSE DPR -RELATED"/>
    <property type="match status" value="1"/>
</dbReference>
<dbReference type="STRING" id="195883.A0A482X8L5"/>
<feature type="chain" id="PRO_5019783064" description="Ig-like domain-containing protein" evidence="1">
    <location>
        <begin position="18"/>
        <end position="307"/>
    </location>
</feature>
<dbReference type="InterPro" id="IPR037448">
    <property type="entry name" value="Zig-8"/>
</dbReference>
<dbReference type="InterPro" id="IPR003599">
    <property type="entry name" value="Ig_sub"/>
</dbReference>
<name>A0A482X8L5_LAOST</name>
<dbReference type="Gene3D" id="2.60.40.10">
    <property type="entry name" value="Immunoglobulins"/>
    <property type="match status" value="2"/>
</dbReference>
<dbReference type="GO" id="GO:0050808">
    <property type="term" value="P:synapse organization"/>
    <property type="evidence" value="ECO:0007669"/>
    <property type="project" value="TreeGrafter"/>
</dbReference>
<dbReference type="InterPro" id="IPR007110">
    <property type="entry name" value="Ig-like_dom"/>
</dbReference>
<reference evidence="3 4" key="1">
    <citation type="journal article" date="2017" name="Gigascience">
        <title>Genome sequence of the small brown planthopper, Laodelphax striatellus.</title>
        <authorList>
            <person name="Zhu J."/>
            <person name="Jiang F."/>
            <person name="Wang X."/>
            <person name="Yang P."/>
            <person name="Bao Y."/>
            <person name="Zhao W."/>
            <person name="Wang W."/>
            <person name="Lu H."/>
            <person name="Wang Q."/>
            <person name="Cui N."/>
            <person name="Li J."/>
            <person name="Chen X."/>
            <person name="Luo L."/>
            <person name="Yu J."/>
            <person name="Kang L."/>
            <person name="Cui F."/>
        </authorList>
    </citation>
    <scope>NUCLEOTIDE SEQUENCE [LARGE SCALE GENOMIC DNA]</scope>
    <source>
        <strain evidence="3">Lst14</strain>
    </source>
</reference>
<sequence length="307" mass="33773">MTLWLLVLSFGIHVHTAAKQGEDGTARLDSLLNGLWVDGTVASSDEFNPSLSTSLPPGPRPFFEEPQRFVNLTAQAGALVVLHCKVNDLTDRTSVSWLRRRGARLDLVSVGMEVYSSDRRYSVQFGQPNDWQLHLRPADELDDGPYECQVSSHPPLVHTVYLTIVVPELEILDERGQPTKNKFYNSGSTIELKCVISKVPQPTQFIIWNHGTNILNYDITRGGISVKTDIVSDGAKSRLFIANVSPADSGNYTCSLGEMAATSILVHVLNGETPAAMQHGGSGRSRSVRLTHMIVQLAVSWLVINVR</sequence>
<comment type="caution">
    <text evidence="3">The sequence shown here is derived from an EMBL/GenBank/DDBJ whole genome shotgun (WGS) entry which is preliminary data.</text>
</comment>
<evidence type="ECO:0000313" key="3">
    <source>
        <dbReference type="EMBL" id="RZF42305.1"/>
    </source>
</evidence>
<dbReference type="GO" id="GO:0032589">
    <property type="term" value="C:neuron projection membrane"/>
    <property type="evidence" value="ECO:0007669"/>
    <property type="project" value="TreeGrafter"/>
</dbReference>
<feature type="domain" description="Ig-like" evidence="2">
    <location>
        <begin position="167"/>
        <end position="256"/>
    </location>
</feature>
<keyword evidence="1" id="KW-0732">Signal</keyword>
<dbReference type="AlphaFoldDB" id="A0A482X8L5"/>
<dbReference type="Pfam" id="PF13927">
    <property type="entry name" value="Ig_3"/>
    <property type="match status" value="1"/>
</dbReference>
<feature type="signal peptide" evidence="1">
    <location>
        <begin position="1"/>
        <end position="17"/>
    </location>
</feature>
<evidence type="ECO:0000259" key="2">
    <source>
        <dbReference type="PROSITE" id="PS50835"/>
    </source>
</evidence>
<accession>A0A482X8L5</accession>
<dbReference type="FunCoup" id="A0A482X8L5">
    <property type="interactions" value="97"/>
</dbReference>
<dbReference type="SMR" id="A0A482X8L5"/>
<dbReference type="SUPFAM" id="SSF48726">
    <property type="entry name" value="Immunoglobulin"/>
    <property type="match status" value="2"/>
</dbReference>
<organism evidence="3 4">
    <name type="scientific">Laodelphax striatellus</name>
    <name type="common">Small brown planthopper</name>
    <name type="synonym">Delphax striatella</name>
    <dbReference type="NCBI Taxonomy" id="195883"/>
    <lineage>
        <taxon>Eukaryota</taxon>
        <taxon>Metazoa</taxon>
        <taxon>Ecdysozoa</taxon>
        <taxon>Arthropoda</taxon>
        <taxon>Hexapoda</taxon>
        <taxon>Insecta</taxon>
        <taxon>Pterygota</taxon>
        <taxon>Neoptera</taxon>
        <taxon>Paraneoptera</taxon>
        <taxon>Hemiptera</taxon>
        <taxon>Auchenorrhyncha</taxon>
        <taxon>Fulgoroidea</taxon>
        <taxon>Delphacidae</taxon>
        <taxon>Criomorphinae</taxon>
        <taxon>Laodelphax</taxon>
    </lineage>
</organism>
<dbReference type="InParanoid" id="A0A482X8L5"/>
<dbReference type="InterPro" id="IPR036179">
    <property type="entry name" value="Ig-like_dom_sf"/>
</dbReference>
<proteinExistence type="predicted"/>
<keyword evidence="4" id="KW-1185">Reference proteome</keyword>
<dbReference type="PROSITE" id="PS50835">
    <property type="entry name" value="IG_LIKE"/>
    <property type="match status" value="2"/>
</dbReference>
<dbReference type="SMART" id="SM00408">
    <property type="entry name" value="IGc2"/>
    <property type="match status" value="2"/>
</dbReference>
<dbReference type="InterPro" id="IPR003598">
    <property type="entry name" value="Ig_sub2"/>
</dbReference>
<feature type="domain" description="Ig-like" evidence="2">
    <location>
        <begin position="49"/>
        <end position="163"/>
    </location>
</feature>